<evidence type="ECO:0000313" key="5">
    <source>
        <dbReference type="Proteomes" id="UP000476934"/>
    </source>
</evidence>
<sequence length="268" mass="31325">MWIWRADENPKAVIVMVHGAMEHHGRYSWLIEMWRSNGYNVVMGDLPGQGMTSRSQRGYIDAFDEYIIELKEWVQAAYQFDLPIFLLGHSMGGLAVIRLLQEEHVKVAGVILSGPCLGLVEYPNRWLSALSVILDRIAPRIRFNSPLTVQMATRNREIQEMAVNDSLYITKISVRWYRELIKAMRIAHSKVLDLPDIPFLVMQGGDDRIVKKTAVMNWFNQTTLSEKLYKEWPKCYHEIFNEPEREDIFIYTKNFVDNRLRELGYIID</sequence>
<keyword evidence="5" id="KW-1185">Reference proteome</keyword>
<dbReference type="OrthoDB" id="9806902at2"/>
<dbReference type="EMBL" id="JRUN01000013">
    <property type="protein sequence ID" value="KHD85950.1"/>
    <property type="molecule type" value="Genomic_DNA"/>
</dbReference>
<protein>
    <submittedName>
        <fullName evidence="3">Alpha/beta hydrolase</fullName>
    </submittedName>
    <submittedName>
        <fullName evidence="2">Phospholipase</fullName>
    </submittedName>
</protein>
<dbReference type="Proteomes" id="UP000030588">
    <property type="component" value="Unassembled WGS sequence"/>
</dbReference>
<dbReference type="InterPro" id="IPR000073">
    <property type="entry name" value="AB_hydrolase_1"/>
</dbReference>
<evidence type="ECO:0000313" key="3">
    <source>
        <dbReference type="EMBL" id="NEY21011.1"/>
    </source>
</evidence>
<dbReference type="RefSeq" id="WP_025729949.1">
    <property type="nucleotide sequence ID" value="NZ_JAAIWK010000024.1"/>
</dbReference>
<dbReference type="InterPro" id="IPR051044">
    <property type="entry name" value="MAG_DAG_Lipase"/>
</dbReference>
<reference evidence="3 5" key="2">
    <citation type="submission" date="2020-02" db="EMBL/GenBank/DDBJ databases">
        <authorList>
            <person name="Feng H."/>
        </authorList>
    </citation>
    <scope>NUCLEOTIDE SEQUENCE [LARGE SCALE GENOMIC DNA]</scope>
    <source>
        <strain evidence="3 5">Gsoil 114</strain>
    </source>
</reference>
<evidence type="ECO:0000313" key="2">
    <source>
        <dbReference type="EMBL" id="KHD85950.1"/>
    </source>
</evidence>
<dbReference type="AlphaFoldDB" id="A0A0A6VCF2"/>
<dbReference type="PRINTS" id="PR00111">
    <property type="entry name" value="ABHYDROLASE"/>
</dbReference>
<proteinExistence type="predicted"/>
<dbReference type="Gene3D" id="3.40.50.1820">
    <property type="entry name" value="alpha/beta hydrolase"/>
    <property type="match status" value="1"/>
</dbReference>
<dbReference type="STRING" id="363870.NG54_06145"/>
<accession>A0A0A6VCF2</accession>
<reference evidence="3 5" key="3">
    <citation type="submission" date="2020-03" db="EMBL/GenBank/DDBJ databases">
        <title>Bacillus aquiflavi sp. nov., isolated from yellow water of strong flavor Chinese baijiu in Yibin region of China.</title>
        <authorList>
            <person name="Xie J."/>
        </authorList>
    </citation>
    <scope>NUCLEOTIDE SEQUENCE [LARGE SCALE GENOMIC DNA]</scope>
    <source>
        <strain evidence="3 5">Gsoil 114</strain>
    </source>
</reference>
<dbReference type="InterPro" id="IPR029058">
    <property type="entry name" value="AB_hydrolase_fold"/>
</dbReference>
<dbReference type="EMBL" id="JAAIWK010000024">
    <property type="protein sequence ID" value="NEY21011.1"/>
    <property type="molecule type" value="Genomic_DNA"/>
</dbReference>
<keyword evidence="3" id="KW-0378">Hydrolase</keyword>
<dbReference type="SUPFAM" id="SSF53474">
    <property type="entry name" value="alpha/beta-Hydrolases"/>
    <property type="match status" value="1"/>
</dbReference>
<dbReference type="PANTHER" id="PTHR11614">
    <property type="entry name" value="PHOSPHOLIPASE-RELATED"/>
    <property type="match status" value="1"/>
</dbReference>
<dbReference type="Pfam" id="PF12146">
    <property type="entry name" value="Hydrolase_4"/>
    <property type="match status" value="1"/>
</dbReference>
<comment type="caution">
    <text evidence="2">The sequence shown here is derived from an EMBL/GenBank/DDBJ whole genome shotgun (WGS) entry which is preliminary data.</text>
</comment>
<feature type="domain" description="Serine aminopeptidase S33" evidence="1">
    <location>
        <begin position="9"/>
        <end position="244"/>
    </location>
</feature>
<dbReference type="GO" id="GO:0016787">
    <property type="term" value="F:hydrolase activity"/>
    <property type="evidence" value="ECO:0007669"/>
    <property type="project" value="UniProtKB-KW"/>
</dbReference>
<dbReference type="Proteomes" id="UP000476934">
    <property type="component" value="Unassembled WGS sequence"/>
</dbReference>
<reference evidence="2 4" key="1">
    <citation type="submission" date="2014-10" db="EMBL/GenBank/DDBJ databases">
        <title>Draft genome of phytase producing Bacillus ginsengihumi strain M2.11.</title>
        <authorList>
            <person name="Toymentseva A."/>
            <person name="Boulygina E.A."/>
            <person name="Kazakov S.V."/>
            <person name="Kayumov I."/>
            <person name="Suleimanova A.D."/>
            <person name="Mardanova A.M."/>
            <person name="Maria S.N."/>
            <person name="Sergey M.Y."/>
            <person name="Sharipova M.R."/>
        </authorList>
    </citation>
    <scope>NUCLEOTIDE SEQUENCE [LARGE SCALE GENOMIC DNA]</scope>
    <source>
        <strain evidence="2 4">M2.11</strain>
    </source>
</reference>
<gene>
    <name evidence="3" type="ORF">G4D61_13725</name>
    <name evidence="2" type="ORF">NG54_06145</name>
</gene>
<organism evidence="2 4">
    <name type="scientific">Heyndrickxia ginsengihumi</name>
    <dbReference type="NCBI Taxonomy" id="363870"/>
    <lineage>
        <taxon>Bacteria</taxon>
        <taxon>Bacillati</taxon>
        <taxon>Bacillota</taxon>
        <taxon>Bacilli</taxon>
        <taxon>Bacillales</taxon>
        <taxon>Bacillaceae</taxon>
        <taxon>Heyndrickxia</taxon>
    </lineage>
</organism>
<evidence type="ECO:0000259" key="1">
    <source>
        <dbReference type="Pfam" id="PF12146"/>
    </source>
</evidence>
<evidence type="ECO:0000313" key="4">
    <source>
        <dbReference type="Proteomes" id="UP000030588"/>
    </source>
</evidence>
<dbReference type="FunFam" id="3.40.50.1820:FF:000154">
    <property type="entry name" value="Alpha/beta hydrolase"/>
    <property type="match status" value="1"/>
</dbReference>
<dbReference type="InterPro" id="IPR022742">
    <property type="entry name" value="Hydrolase_4"/>
</dbReference>
<name>A0A0A6VCF2_9BACI</name>